<dbReference type="Gene3D" id="3.40.50.720">
    <property type="entry name" value="NAD(P)-binding Rossmann-like Domain"/>
    <property type="match status" value="1"/>
</dbReference>
<proteinExistence type="predicted"/>
<feature type="domain" description="NAD(P)-binding" evidence="1">
    <location>
        <begin position="10"/>
        <end position="172"/>
    </location>
</feature>
<protein>
    <submittedName>
        <fullName evidence="2">Uncharacterized conserved protein YbjT, contains NAD(P)-binding and DUF2867 domains</fullName>
    </submittedName>
</protein>
<dbReference type="Proteomes" id="UP000183263">
    <property type="component" value="Unassembled WGS sequence"/>
</dbReference>
<dbReference type="Gene3D" id="3.90.25.10">
    <property type="entry name" value="UDP-galactose 4-epimerase, domain 1"/>
    <property type="match status" value="1"/>
</dbReference>
<evidence type="ECO:0000259" key="1">
    <source>
        <dbReference type="Pfam" id="PF13460"/>
    </source>
</evidence>
<gene>
    <name evidence="2" type="ORF">SAMN05444695_102422</name>
</gene>
<dbReference type="InterPro" id="IPR016040">
    <property type="entry name" value="NAD(P)-bd_dom"/>
</dbReference>
<keyword evidence="3" id="KW-1185">Reference proteome</keyword>
<organism evidence="2 3">
    <name type="scientific">Rhodococcus triatomae</name>
    <dbReference type="NCBI Taxonomy" id="300028"/>
    <lineage>
        <taxon>Bacteria</taxon>
        <taxon>Bacillati</taxon>
        <taxon>Actinomycetota</taxon>
        <taxon>Actinomycetes</taxon>
        <taxon>Mycobacteriales</taxon>
        <taxon>Nocardiaceae</taxon>
        <taxon>Rhodococcus</taxon>
    </lineage>
</organism>
<dbReference type="EMBL" id="FNDN01000002">
    <property type="protein sequence ID" value="SDH61711.1"/>
    <property type="molecule type" value="Genomic_DNA"/>
</dbReference>
<dbReference type="SUPFAM" id="SSF51735">
    <property type="entry name" value="NAD(P)-binding Rossmann-fold domains"/>
    <property type="match status" value="1"/>
</dbReference>
<dbReference type="Pfam" id="PF13460">
    <property type="entry name" value="NAD_binding_10"/>
    <property type="match status" value="1"/>
</dbReference>
<dbReference type="OrthoDB" id="3510772at2"/>
<sequence length="277" mass="29881">MTTHTITVLGGSGKTGRRVAARLDALGHRVRAVSRRSPTRFDWSDQETWYPVVDGAHAVYLVPDDSEAGVERLRSFIALAADSGVVRAVLLSAREWADIEDKASLAREDIVRRSGLEWTVLRPVWFAQNFSEEPFLADGVRAGELAFGTGDGAHPFIDAEDIAETGVAALTDARHAGRTYALSGPRAITLAEAVRTISEATGRSIRPVPLSLEAYRDHLSEHYYPPAVADGVVGLSRLIRSGGDAYLSDGVRQALGREPRDFADYAAATAATGIWTP</sequence>
<name>A0A1G8DVV3_9NOCA</name>
<dbReference type="PANTHER" id="PTHR43162">
    <property type="match status" value="1"/>
</dbReference>
<dbReference type="RefSeq" id="WP_072739261.1">
    <property type="nucleotide sequence ID" value="NZ_CP048813.1"/>
</dbReference>
<dbReference type="AlphaFoldDB" id="A0A1G8DVV3"/>
<dbReference type="PANTHER" id="PTHR43162:SF1">
    <property type="entry name" value="PRESTALK A DIFFERENTIATION PROTEIN A"/>
    <property type="match status" value="1"/>
</dbReference>
<dbReference type="InterPro" id="IPR051604">
    <property type="entry name" value="Ergot_Alk_Oxidoreductase"/>
</dbReference>
<accession>A0A1G8DVV3</accession>
<evidence type="ECO:0000313" key="2">
    <source>
        <dbReference type="EMBL" id="SDH61711.1"/>
    </source>
</evidence>
<evidence type="ECO:0000313" key="3">
    <source>
        <dbReference type="Proteomes" id="UP000183263"/>
    </source>
</evidence>
<reference evidence="2 3" key="1">
    <citation type="submission" date="2016-10" db="EMBL/GenBank/DDBJ databases">
        <authorList>
            <person name="de Groot N.N."/>
        </authorList>
    </citation>
    <scope>NUCLEOTIDE SEQUENCE [LARGE SCALE GENOMIC DNA]</scope>
    <source>
        <strain evidence="2 3">DSM 44892</strain>
    </source>
</reference>
<dbReference type="InterPro" id="IPR036291">
    <property type="entry name" value="NAD(P)-bd_dom_sf"/>
</dbReference>